<dbReference type="SUPFAM" id="SSF52283">
    <property type="entry name" value="Formate/glycerate dehydrogenase catalytic domain-like"/>
    <property type="match status" value="1"/>
</dbReference>
<dbReference type="EMBL" id="JWHT01000022">
    <property type="protein sequence ID" value="KIU24939.1"/>
    <property type="molecule type" value="Genomic_DNA"/>
</dbReference>
<dbReference type="InterPro" id="IPR006140">
    <property type="entry name" value="D-isomer_DH_NAD-bd"/>
</dbReference>
<evidence type="ECO:0000256" key="2">
    <source>
        <dbReference type="ARBA" id="ARBA00023027"/>
    </source>
</evidence>
<reference evidence="6 7" key="1">
    <citation type="journal article" date="2015" name="Microbiology (Mosc.)">
        <title>Genomics of the Weissella cibaria species with an examination of its metabolic traits.</title>
        <authorList>
            <person name="Lynch K.M."/>
            <person name="Lucid A."/>
            <person name="Arendt E.K."/>
            <person name="Sleator R.D."/>
            <person name="Lucey B."/>
            <person name="Coffey A."/>
        </authorList>
    </citation>
    <scope>NUCLEOTIDE SEQUENCE [LARGE SCALE GENOMIC DNA]</scope>
    <source>
        <strain evidence="6 7">AB3b</strain>
    </source>
</reference>
<sequence>MKILMTSVRDDEAAAIAAYTARTGVEIITSAAPLEANLDQLAAVDGVIMQQRNRLADAIYAQLAEAGLKQISTRTAGYDLINVPLAHEHGLRVTNVPAYSPRSVAEHALMQILRLLRKSYEVDRRVANNDYRWGGLQAKEIHSATIGIIGVGRIGGTLAKLLAALGATVLGYDVNPRDDLAGIVTYTTKTDLLQRTDVVSLHVDLNETSVGLIGAAEFALMQPTAGLVNASRGPVIDTEALITALEAGELAGVALDTVSGEETIFNVDHQADGLTSQPNIEKLHAMSNVILTPHIAFFTNIAVQNMVDIALDDVQLILNGETSPHEIER</sequence>
<dbReference type="EC" id="1.1.1.28" evidence="6"/>
<keyword evidence="3 6" id="KW-0560">Oxidoreductase</keyword>
<evidence type="ECO:0000256" key="3">
    <source>
        <dbReference type="RuleBase" id="RU003719"/>
    </source>
</evidence>
<dbReference type="SUPFAM" id="SSF51735">
    <property type="entry name" value="NAD(P)-binding Rossmann-fold domains"/>
    <property type="match status" value="1"/>
</dbReference>
<evidence type="ECO:0000259" key="4">
    <source>
        <dbReference type="Pfam" id="PF00389"/>
    </source>
</evidence>
<evidence type="ECO:0000313" key="7">
    <source>
        <dbReference type="Proteomes" id="UP000032289"/>
    </source>
</evidence>
<dbReference type="Gene3D" id="3.40.50.720">
    <property type="entry name" value="NAD(P)-binding Rossmann-like Domain"/>
    <property type="match status" value="2"/>
</dbReference>
<protein>
    <submittedName>
        <fullName evidence="6">LdhD protein</fullName>
        <ecNumber evidence="6">1.1.1.28</ecNumber>
    </submittedName>
</protein>
<organism evidence="6 7">
    <name type="scientific">Weissella cibaria</name>
    <dbReference type="NCBI Taxonomy" id="137591"/>
    <lineage>
        <taxon>Bacteria</taxon>
        <taxon>Bacillati</taxon>
        <taxon>Bacillota</taxon>
        <taxon>Bacilli</taxon>
        <taxon>Lactobacillales</taxon>
        <taxon>Lactobacillaceae</taxon>
        <taxon>Weissella</taxon>
    </lineage>
</organism>
<dbReference type="InterPro" id="IPR058205">
    <property type="entry name" value="D-LDH-like"/>
</dbReference>
<dbReference type="GO" id="GO:0008720">
    <property type="term" value="F:D-lactate dehydrogenase (NAD+) activity"/>
    <property type="evidence" value="ECO:0007669"/>
    <property type="project" value="UniProtKB-EC"/>
</dbReference>
<dbReference type="InterPro" id="IPR029752">
    <property type="entry name" value="D-isomer_DH_CS1"/>
</dbReference>
<accession>A0A0D1KJS2</accession>
<feature type="domain" description="D-isomer specific 2-hydroxyacid dehydrogenase NAD-binding" evidence="5">
    <location>
        <begin position="109"/>
        <end position="296"/>
    </location>
</feature>
<name>A0A0D1KJS2_9LACO</name>
<dbReference type="GO" id="GO:0051287">
    <property type="term" value="F:NAD binding"/>
    <property type="evidence" value="ECO:0007669"/>
    <property type="project" value="InterPro"/>
</dbReference>
<dbReference type="Proteomes" id="UP000032289">
    <property type="component" value="Unassembled WGS sequence"/>
</dbReference>
<comment type="similarity">
    <text evidence="1 3">Belongs to the D-isomer specific 2-hydroxyacid dehydrogenase family.</text>
</comment>
<dbReference type="InterPro" id="IPR006139">
    <property type="entry name" value="D-isomer_2_OHA_DH_cat_dom"/>
</dbReference>
<evidence type="ECO:0000256" key="1">
    <source>
        <dbReference type="ARBA" id="ARBA00005854"/>
    </source>
</evidence>
<dbReference type="RefSeq" id="WP_043941039.1">
    <property type="nucleotide sequence ID" value="NZ_JWHT01000022.1"/>
</dbReference>
<comment type="caution">
    <text evidence="6">The sequence shown here is derived from an EMBL/GenBank/DDBJ whole genome shotgun (WGS) entry which is preliminary data.</text>
</comment>
<gene>
    <name evidence="6" type="primary">ldhD</name>
    <name evidence="6" type="ORF">ab3b_00922</name>
</gene>
<dbReference type="PANTHER" id="PTHR43026">
    <property type="entry name" value="2-HYDROXYACID DEHYDROGENASE HOMOLOG 1-RELATED"/>
    <property type="match status" value="1"/>
</dbReference>
<evidence type="ECO:0000259" key="5">
    <source>
        <dbReference type="Pfam" id="PF02826"/>
    </source>
</evidence>
<dbReference type="PATRIC" id="fig|137591.24.peg.903"/>
<evidence type="ECO:0000313" key="6">
    <source>
        <dbReference type="EMBL" id="KIU24939.1"/>
    </source>
</evidence>
<dbReference type="PROSITE" id="PS00065">
    <property type="entry name" value="D_2_HYDROXYACID_DH_1"/>
    <property type="match status" value="1"/>
</dbReference>
<keyword evidence="2" id="KW-0520">NAD</keyword>
<dbReference type="AlphaFoldDB" id="A0A0D1KJS2"/>
<feature type="domain" description="D-isomer specific 2-hydroxyacid dehydrogenase catalytic" evidence="4">
    <location>
        <begin position="9"/>
        <end position="327"/>
    </location>
</feature>
<dbReference type="Pfam" id="PF02826">
    <property type="entry name" value="2-Hacid_dh_C"/>
    <property type="match status" value="1"/>
</dbReference>
<dbReference type="InterPro" id="IPR036291">
    <property type="entry name" value="NAD(P)-bd_dom_sf"/>
</dbReference>
<dbReference type="Pfam" id="PF00389">
    <property type="entry name" value="2-Hacid_dh"/>
    <property type="match status" value="1"/>
</dbReference>
<dbReference type="PANTHER" id="PTHR43026:SF1">
    <property type="entry name" value="2-HYDROXYACID DEHYDROGENASE HOMOLOG 1-RELATED"/>
    <property type="match status" value="1"/>
</dbReference>
<proteinExistence type="inferred from homology"/>